<protein>
    <submittedName>
        <fullName evidence="2">Uncharacterized protein LOC142162816</fullName>
    </submittedName>
</protein>
<evidence type="ECO:0000313" key="1">
    <source>
        <dbReference type="Proteomes" id="UP000790787"/>
    </source>
</evidence>
<accession>A0AC58RST7</accession>
<keyword evidence="1" id="KW-1185">Reference proteome</keyword>
<reference evidence="1" key="1">
    <citation type="journal article" date="2014" name="Nat. Commun.">
        <title>The tobacco genome sequence and its comparison with those of tomato and potato.</title>
        <authorList>
            <person name="Sierro N."/>
            <person name="Battey J.N."/>
            <person name="Ouadi S."/>
            <person name="Bakaher N."/>
            <person name="Bovet L."/>
            <person name="Willig A."/>
            <person name="Goepfert S."/>
            <person name="Peitsch M.C."/>
            <person name="Ivanov N.V."/>
        </authorList>
    </citation>
    <scope>NUCLEOTIDE SEQUENCE [LARGE SCALE GENOMIC DNA]</scope>
</reference>
<sequence length="560" mass="64155">MRSNPNRRNPDFWCKFHNDHGHKMVDCRLLQGEVDHLLKQGYLTELFSEKGKQAYMKNTQEPPKPHSPKRTVNIISRGEEINGVIYTTAKKVSKITITHGKQVRRILEEESSSVNIIFLRVLNEMQAEDKLVPKAHTLSGFDNSSVVTKGEVILTTFAERVVKDTKFQVVEMDMAYNMILGRPWIHEMDDAYSGYNQIKMDPLDEETTSFVTNRRTYCYKVMPFGLKNTGATYQRLVTKIFQEYLGKTMEVYIDDILVKSQQVGDHIQHMSDTFQILRKFNMKLNPEKCAFGVSSEVVVSAVLVREDQGKQSPIDYVSKSLLDVGTWYPHLEKLVLALIMASRKLRPYFQYHPISVVTAYPLRNILHKHELSGRLAKWAIELSEYDITYQPRIAIKSQVLADFVADFSQGMQLKAEKELQVFNGSNLGTWILFTNGSSNVKKAGLELAHKLGIEQVVIKSDSQIIVNQMLGTYTTRETSMQQYLKKARDLVRQFQTWKVVQLPREENVEADALANLVSAAEMTNDENASVIHLFHSVLDQDKNEISKRLKHFAKKLLGTV</sequence>
<proteinExistence type="predicted"/>
<dbReference type="Proteomes" id="UP000790787">
    <property type="component" value="Chromosome 1"/>
</dbReference>
<evidence type="ECO:0000313" key="2">
    <source>
        <dbReference type="RefSeq" id="XP_075075781.1"/>
    </source>
</evidence>
<reference evidence="2" key="2">
    <citation type="submission" date="2025-08" db="UniProtKB">
        <authorList>
            <consortium name="RefSeq"/>
        </authorList>
    </citation>
    <scope>IDENTIFICATION</scope>
    <source>
        <tissue evidence="2">Leaf</tissue>
    </source>
</reference>
<dbReference type="RefSeq" id="XP_075075781.1">
    <property type="nucleotide sequence ID" value="XM_075219680.1"/>
</dbReference>
<name>A0AC58RST7_TOBAC</name>
<organism evidence="1 2">
    <name type="scientific">Nicotiana tabacum</name>
    <name type="common">Common tobacco</name>
    <dbReference type="NCBI Taxonomy" id="4097"/>
    <lineage>
        <taxon>Eukaryota</taxon>
        <taxon>Viridiplantae</taxon>
        <taxon>Streptophyta</taxon>
        <taxon>Embryophyta</taxon>
        <taxon>Tracheophyta</taxon>
        <taxon>Spermatophyta</taxon>
        <taxon>Magnoliopsida</taxon>
        <taxon>eudicotyledons</taxon>
        <taxon>Gunneridae</taxon>
        <taxon>Pentapetalae</taxon>
        <taxon>asterids</taxon>
        <taxon>lamiids</taxon>
        <taxon>Solanales</taxon>
        <taxon>Solanaceae</taxon>
        <taxon>Nicotianoideae</taxon>
        <taxon>Nicotianeae</taxon>
        <taxon>Nicotiana</taxon>
    </lineage>
</organism>
<gene>
    <name evidence="2" type="primary">LOC142162816</name>
</gene>